<dbReference type="OrthoDB" id="386413at2759"/>
<dbReference type="GeneID" id="14692909"/>
<dbReference type="PhylomeDB" id="K6UW54"/>
<organism evidence="2 3">
    <name type="scientific">Plasmodium cynomolgi (strain B)</name>
    <dbReference type="NCBI Taxonomy" id="1120755"/>
    <lineage>
        <taxon>Eukaryota</taxon>
        <taxon>Sar</taxon>
        <taxon>Alveolata</taxon>
        <taxon>Apicomplexa</taxon>
        <taxon>Aconoidasida</taxon>
        <taxon>Haemosporida</taxon>
        <taxon>Plasmodiidae</taxon>
        <taxon>Plasmodium</taxon>
        <taxon>Plasmodium (Plasmodium)</taxon>
    </lineage>
</organism>
<name>K6UW54_PLACD</name>
<dbReference type="KEGG" id="pcy:PCYB_093400"/>
<dbReference type="VEuPathDB" id="PlasmoDB:PCYB_093400"/>
<feature type="compositionally biased region" description="Basic residues" evidence="1">
    <location>
        <begin position="67"/>
        <end position="79"/>
    </location>
</feature>
<proteinExistence type="predicted"/>
<gene>
    <name evidence="2" type="ORF">PCYB_093400</name>
</gene>
<keyword evidence="3" id="KW-1185">Reference proteome</keyword>
<evidence type="ECO:0000256" key="1">
    <source>
        <dbReference type="SAM" id="MobiDB-lite"/>
    </source>
</evidence>
<feature type="compositionally biased region" description="Basic residues" evidence="1">
    <location>
        <begin position="108"/>
        <end position="124"/>
    </location>
</feature>
<dbReference type="Proteomes" id="UP000006319">
    <property type="component" value="Chromosome 9"/>
</dbReference>
<dbReference type="EMBL" id="DF157101">
    <property type="protein sequence ID" value="GAB66555.1"/>
    <property type="molecule type" value="Genomic_DNA"/>
</dbReference>
<feature type="compositionally biased region" description="Low complexity" evidence="1">
    <location>
        <begin position="12"/>
        <end position="31"/>
    </location>
</feature>
<dbReference type="RefSeq" id="XP_004222502.1">
    <property type="nucleotide sequence ID" value="XM_004222454.1"/>
</dbReference>
<evidence type="ECO:0000313" key="3">
    <source>
        <dbReference type="Proteomes" id="UP000006319"/>
    </source>
</evidence>
<protein>
    <submittedName>
        <fullName evidence="2">Uncharacterized protein</fullName>
    </submittedName>
</protein>
<sequence>MWNLINYNYSGGEATADGNGDGNAASENGNATGNNYNLWSMLGYEDNPSAEKEASQNNIDQKEVHPKGKKKKKASKHFVRVIDEDGNDVLDKTLGENINEMDEDSSDKKKKKKKKKKKSRKTFD</sequence>
<accession>K6UW54</accession>
<feature type="compositionally biased region" description="Basic and acidic residues" evidence="1">
    <location>
        <begin position="49"/>
        <end position="66"/>
    </location>
</feature>
<dbReference type="AlphaFoldDB" id="K6UW54"/>
<reference evidence="2 3" key="1">
    <citation type="journal article" date="2012" name="Nat. Genet.">
        <title>Plasmodium cynomolgi genome sequences provide insight into Plasmodium vivax and the monkey malaria clade.</title>
        <authorList>
            <person name="Tachibana S."/>
            <person name="Sullivan S.A."/>
            <person name="Kawai S."/>
            <person name="Nakamura S."/>
            <person name="Kim H.R."/>
            <person name="Goto N."/>
            <person name="Arisue N."/>
            <person name="Palacpac N.M.Q."/>
            <person name="Honma H."/>
            <person name="Yagi M."/>
            <person name="Tougan T."/>
            <person name="Katakai Y."/>
            <person name="Kaneko O."/>
            <person name="Mita T."/>
            <person name="Kita K."/>
            <person name="Yasutomi Y."/>
            <person name="Sutton P.L."/>
            <person name="Shakhbatyan R."/>
            <person name="Horii T."/>
            <person name="Yasunaga T."/>
            <person name="Barnwell J.W."/>
            <person name="Escalante A.A."/>
            <person name="Carlton J.M."/>
            <person name="Tanabe K."/>
        </authorList>
    </citation>
    <scope>NUCLEOTIDE SEQUENCE [LARGE SCALE GENOMIC DNA]</scope>
    <source>
        <strain evidence="2 3">B</strain>
    </source>
</reference>
<feature type="region of interest" description="Disordered" evidence="1">
    <location>
        <begin position="12"/>
        <end position="124"/>
    </location>
</feature>
<evidence type="ECO:0000313" key="2">
    <source>
        <dbReference type="EMBL" id="GAB66555.1"/>
    </source>
</evidence>